<dbReference type="GeneID" id="92085186"/>
<accession>A0ABR1X719</accession>
<dbReference type="RefSeq" id="XP_066722755.1">
    <property type="nucleotide sequence ID" value="XM_066852123.1"/>
</dbReference>
<evidence type="ECO:0000313" key="2">
    <source>
        <dbReference type="Proteomes" id="UP001480595"/>
    </source>
</evidence>
<sequence>MVATDQALHCFIGTWGFINATLTNTTTATLPSCVDFNLTNQFEFFDDCNVRVLRTSFGDLMQTVFFNRLPAHS</sequence>
<proteinExistence type="predicted"/>
<organism evidence="1 2">
    <name type="scientific">Apiospora phragmitis</name>
    <dbReference type="NCBI Taxonomy" id="2905665"/>
    <lineage>
        <taxon>Eukaryota</taxon>
        <taxon>Fungi</taxon>
        <taxon>Dikarya</taxon>
        <taxon>Ascomycota</taxon>
        <taxon>Pezizomycotina</taxon>
        <taxon>Sordariomycetes</taxon>
        <taxon>Xylariomycetidae</taxon>
        <taxon>Amphisphaeriales</taxon>
        <taxon>Apiosporaceae</taxon>
        <taxon>Apiospora</taxon>
    </lineage>
</organism>
<comment type="caution">
    <text evidence="1">The sequence shown here is derived from an EMBL/GenBank/DDBJ whole genome shotgun (WGS) entry which is preliminary data.</text>
</comment>
<dbReference type="EMBL" id="JAQQWL010000001">
    <property type="protein sequence ID" value="KAK8091209.1"/>
    <property type="molecule type" value="Genomic_DNA"/>
</dbReference>
<keyword evidence="2" id="KW-1185">Reference proteome</keyword>
<dbReference type="Proteomes" id="UP001480595">
    <property type="component" value="Unassembled WGS sequence"/>
</dbReference>
<evidence type="ECO:0000313" key="1">
    <source>
        <dbReference type="EMBL" id="KAK8091209.1"/>
    </source>
</evidence>
<protein>
    <submittedName>
        <fullName evidence="1">Uncharacterized protein</fullName>
    </submittedName>
</protein>
<gene>
    <name evidence="1" type="ORF">PG994_000714</name>
</gene>
<name>A0ABR1X719_9PEZI</name>
<reference evidence="1 2" key="1">
    <citation type="submission" date="2023-01" db="EMBL/GenBank/DDBJ databases">
        <title>Analysis of 21 Apiospora genomes using comparative genomics revels a genus with tremendous synthesis potential of carbohydrate active enzymes and secondary metabolites.</title>
        <authorList>
            <person name="Sorensen T."/>
        </authorList>
    </citation>
    <scope>NUCLEOTIDE SEQUENCE [LARGE SCALE GENOMIC DNA]</scope>
    <source>
        <strain evidence="1 2">CBS 135458</strain>
    </source>
</reference>